<feature type="region of interest" description="Disordered" evidence="3">
    <location>
        <begin position="1"/>
        <end position="20"/>
    </location>
</feature>
<dbReference type="PANTHER" id="PTHR30466">
    <property type="entry name" value="FLAVIN REDUCTASE"/>
    <property type="match status" value="1"/>
</dbReference>
<evidence type="ECO:0000256" key="2">
    <source>
        <dbReference type="ARBA" id="ARBA00023002"/>
    </source>
</evidence>
<organism evidence="5 6">
    <name type="scientific">Pseudomonas fluorescens</name>
    <dbReference type="NCBI Taxonomy" id="294"/>
    <lineage>
        <taxon>Bacteria</taxon>
        <taxon>Pseudomonadati</taxon>
        <taxon>Pseudomonadota</taxon>
        <taxon>Gammaproteobacteria</taxon>
        <taxon>Pseudomonadales</taxon>
        <taxon>Pseudomonadaceae</taxon>
        <taxon>Pseudomonas</taxon>
    </lineage>
</organism>
<dbReference type="SMART" id="SM00903">
    <property type="entry name" value="Flavin_Reduct"/>
    <property type="match status" value="1"/>
</dbReference>
<dbReference type="InterPro" id="IPR050268">
    <property type="entry name" value="NADH-dep_flavin_reductase"/>
</dbReference>
<dbReference type="Proteomes" id="UP000033588">
    <property type="component" value="Unassembled WGS sequence"/>
</dbReference>
<dbReference type="InterPro" id="IPR012349">
    <property type="entry name" value="Split_barrel_FMN-bd"/>
</dbReference>
<dbReference type="RefSeq" id="WP_046038241.1">
    <property type="nucleotide sequence ID" value="NZ_LACC01000008.1"/>
</dbReference>
<evidence type="ECO:0000256" key="1">
    <source>
        <dbReference type="ARBA" id="ARBA00008898"/>
    </source>
</evidence>
<name>A0A0F4TYK3_PSEFL</name>
<comment type="similarity">
    <text evidence="1">Belongs to the non-flavoprotein flavin reductase family.</text>
</comment>
<dbReference type="PROSITE" id="PS50995">
    <property type="entry name" value="HTH_MARR_2"/>
    <property type="match status" value="1"/>
</dbReference>
<dbReference type="GO" id="GO:0010181">
    <property type="term" value="F:FMN binding"/>
    <property type="evidence" value="ECO:0007669"/>
    <property type="project" value="InterPro"/>
</dbReference>
<comment type="caution">
    <text evidence="5">The sequence shown here is derived from an EMBL/GenBank/DDBJ whole genome shotgun (WGS) entry which is preliminary data.</text>
</comment>
<dbReference type="InterPro" id="IPR036390">
    <property type="entry name" value="WH_DNA-bd_sf"/>
</dbReference>
<evidence type="ECO:0000256" key="3">
    <source>
        <dbReference type="SAM" id="MobiDB-lite"/>
    </source>
</evidence>
<evidence type="ECO:0000313" key="5">
    <source>
        <dbReference type="EMBL" id="KJZ49416.1"/>
    </source>
</evidence>
<evidence type="ECO:0000313" key="6">
    <source>
        <dbReference type="Proteomes" id="UP000033588"/>
    </source>
</evidence>
<dbReference type="InterPro" id="IPR036388">
    <property type="entry name" value="WH-like_DNA-bd_sf"/>
</dbReference>
<sequence length="343" mass="37674">MNDNAQRSQAGQLKHGSTTLDPREFRHALGTFTTGVTIITARDQDDAPVGVTANSFNSVSLDPPLVLWSLARKSQSLATFENASHWAVHILAHDQGELSARFARSVSGPEKFDGIEYEGGLGSAPLLAGCTTRLQCRTAHIYDGGDHIILVGEVLKFDKSDTPPLVFQSGNYAIATSTAQTIMPPPDEDPRNVSEASPLGYLLASAYLHFSARTQEHASELKLNNIEYLVLSALGTREGRTYHELISLAAYTGREVGPESLNDLAARGLIRIDDERTSPDDEDHAQIFLTPEGKKVVARIISQSQQVEETMMRQLGVPETIALRTLLSRFVRIHSPLIPYRWF</sequence>
<feature type="domain" description="HTH marR-type" evidence="4">
    <location>
        <begin position="196"/>
        <end position="332"/>
    </location>
</feature>
<dbReference type="InterPro" id="IPR000835">
    <property type="entry name" value="HTH_MarR-typ"/>
</dbReference>
<reference evidence="5 6" key="1">
    <citation type="submission" date="2015-03" db="EMBL/GenBank/DDBJ databases">
        <title>Comparative genomics of Pseudomonas insights into diversity of traits involved in vanlence and defense.</title>
        <authorList>
            <person name="Qin Y."/>
        </authorList>
    </citation>
    <scope>NUCLEOTIDE SEQUENCE [LARGE SCALE GENOMIC DNA]</scope>
    <source>
        <strain evidence="5 6">C8</strain>
    </source>
</reference>
<dbReference type="AlphaFoldDB" id="A0A0F4TYK3"/>
<dbReference type="PATRIC" id="fig|294.132.peg.5637"/>
<dbReference type="SUPFAM" id="SSF46785">
    <property type="entry name" value="Winged helix' DNA-binding domain"/>
    <property type="match status" value="1"/>
</dbReference>
<keyword evidence="2" id="KW-0560">Oxidoreductase</keyword>
<dbReference type="Gene3D" id="2.30.110.10">
    <property type="entry name" value="Electron Transport, Fmn-binding Protein, Chain A"/>
    <property type="match status" value="1"/>
</dbReference>
<dbReference type="GO" id="GO:0042602">
    <property type="term" value="F:riboflavin reductase (NADPH) activity"/>
    <property type="evidence" value="ECO:0007669"/>
    <property type="project" value="TreeGrafter"/>
</dbReference>
<dbReference type="EMBL" id="LACC01000008">
    <property type="protein sequence ID" value="KJZ49416.1"/>
    <property type="molecule type" value="Genomic_DNA"/>
</dbReference>
<dbReference type="OrthoDB" id="9792858at2"/>
<evidence type="ECO:0000259" key="4">
    <source>
        <dbReference type="PROSITE" id="PS50995"/>
    </source>
</evidence>
<accession>A0A0F4TYK3</accession>
<dbReference type="Pfam" id="PF01613">
    <property type="entry name" value="Flavin_Reduct"/>
    <property type="match status" value="1"/>
</dbReference>
<dbReference type="SUPFAM" id="SSF50475">
    <property type="entry name" value="FMN-binding split barrel"/>
    <property type="match status" value="1"/>
</dbReference>
<dbReference type="GO" id="GO:0003700">
    <property type="term" value="F:DNA-binding transcription factor activity"/>
    <property type="evidence" value="ECO:0007669"/>
    <property type="project" value="InterPro"/>
</dbReference>
<gene>
    <name evidence="5" type="ORF">VC35_05320</name>
</gene>
<protein>
    <recommendedName>
        <fullName evidence="4">HTH marR-type domain-containing protein</fullName>
    </recommendedName>
</protein>
<dbReference type="Gene3D" id="1.10.10.10">
    <property type="entry name" value="Winged helix-like DNA-binding domain superfamily/Winged helix DNA-binding domain"/>
    <property type="match status" value="1"/>
</dbReference>
<dbReference type="PANTHER" id="PTHR30466:SF11">
    <property type="entry name" value="FLAVIN-DEPENDENT MONOOXYGENASE, REDUCTASE SUBUNIT HSAB"/>
    <property type="match status" value="1"/>
</dbReference>
<proteinExistence type="inferred from homology"/>
<dbReference type="InterPro" id="IPR002563">
    <property type="entry name" value="Flavin_Rdtase-like_dom"/>
</dbReference>